<evidence type="ECO:0000313" key="2">
    <source>
        <dbReference type="EMBL" id="JAD79917.1"/>
    </source>
</evidence>
<name>A0A0A9D854_ARUDO</name>
<accession>A0A0A9D854</accession>
<evidence type="ECO:0000256" key="1">
    <source>
        <dbReference type="SAM" id="MobiDB-lite"/>
    </source>
</evidence>
<dbReference type="EMBL" id="GBRH01217978">
    <property type="protein sequence ID" value="JAD79917.1"/>
    <property type="molecule type" value="Transcribed_RNA"/>
</dbReference>
<dbReference type="AlphaFoldDB" id="A0A0A9D854"/>
<sequence length="70" mass="7550">MGVSPHSQSIRRHTPMSPGHAGDPGPGEMTMLSKAFSLYTRLNTSLHVHSSLRTTTGGTPLTTESSWKML</sequence>
<feature type="compositionally biased region" description="Low complexity" evidence="1">
    <location>
        <begin position="51"/>
        <end position="70"/>
    </location>
</feature>
<feature type="region of interest" description="Disordered" evidence="1">
    <location>
        <begin position="50"/>
        <end position="70"/>
    </location>
</feature>
<feature type="region of interest" description="Disordered" evidence="1">
    <location>
        <begin position="1"/>
        <end position="30"/>
    </location>
</feature>
<reference evidence="2" key="2">
    <citation type="journal article" date="2015" name="Data Brief">
        <title>Shoot transcriptome of the giant reed, Arundo donax.</title>
        <authorList>
            <person name="Barrero R.A."/>
            <person name="Guerrero F.D."/>
            <person name="Moolhuijzen P."/>
            <person name="Goolsby J.A."/>
            <person name="Tidwell J."/>
            <person name="Bellgard S.E."/>
            <person name="Bellgard M.I."/>
        </authorList>
    </citation>
    <scope>NUCLEOTIDE SEQUENCE</scope>
    <source>
        <tissue evidence="2">Shoot tissue taken approximately 20 cm above the soil surface</tissue>
    </source>
</reference>
<protein>
    <submittedName>
        <fullName evidence="2">Uncharacterized protein</fullName>
    </submittedName>
</protein>
<proteinExistence type="predicted"/>
<reference evidence="2" key="1">
    <citation type="submission" date="2014-09" db="EMBL/GenBank/DDBJ databases">
        <authorList>
            <person name="Magalhaes I.L.F."/>
            <person name="Oliveira U."/>
            <person name="Santos F.R."/>
            <person name="Vidigal T.H.D.A."/>
            <person name="Brescovit A.D."/>
            <person name="Santos A.J."/>
        </authorList>
    </citation>
    <scope>NUCLEOTIDE SEQUENCE</scope>
    <source>
        <tissue evidence="2">Shoot tissue taken approximately 20 cm above the soil surface</tissue>
    </source>
</reference>
<organism evidence="2">
    <name type="scientific">Arundo donax</name>
    <name type="common">Giant reed</name>
    <name type="synonym">Donax arundinaceus</name>
    <dbReference type="NCBI Taxonomy" id="35708"/>
    <lineage>
        <taxon>Eukaryota</taxon>
        <taxon>Viridiplantae</taxon>
        <taxon>Streptophyta</taxon>
        <taxon>Embryophyta</taxon>
        <taxon>Tracheophyta</taxon>
        <taxon>Spermatophyta</taxon>
        <taxon>Magnoliopsida</taxon>
        <taxon>Liliopsida</taxon>
        <taxon>Poales</taxon>
        <taxon>Poaceae</taxon>
        <taxon>PACMAD clade</taxon>
        <taxon>Arundinoideae</taxon>
        <taxon>Arundineae</taxon>
        <taxon>Arundo</taxon>
    </lineage>
</organism>